<evidence type="ECO:0000313" key="1">
    <source>
        <dbReference type="EMBL" id="GBN91870.1"/>
    </source>
</evidence>
<comment type="caution">
    <text evidence="1">The sequence shown here is derived from an EMBL/GenBank/DDBJ whole genome shotgun (WGS) entry which is preliminary data.</text>
</comment>
<name>A0A4Y2SW94_ARAVE</name>
<reference evidence="1 2" key="1">
    <citation type="journal article" date="2019" name="Sci. Rep.">
        <title>Orb-weaving spider Araneus ventricosus genome elucidates the spidroin gene catalogue.</title>
        <authorList>
            <person name="Kono N."/>
            <person name="Nakamura H."/>
            <person name="Ohtoshi R."/>
            <person name="Moran D.A.P."/>
            <person name="Shinohara A."/>
            <person name="Yoshida Y."/>
            <person name="Fujiwara M."/>
            <person name="Mori M."/>
            <person name="Tomita M."/>
            <person name="Arakawa K."/>
        </authorList>
    </citation>
    <scope>NUCLEOTIDE SEQUENCE [LARGE SCALE GENOMIC DNA]</scope>
</reference>
<protein>
    <submittedName>
        <fullName evidence="1">Uncharacterized protein</fullName>
    </submittedName>
</protein>
<sequence length="105" mass="11978">MKNNRCYNSSDSYRVVSSGYKAGHSRAFLSTPTSCQCERPMRNGTRRSEVSISKVGHSPPGLVCFTCFGAQDATPFFQCKKQVRNEVDREKRWNPVWIFILPSRP</sequence>
<dbReference type="Proteomes" id="UP000499080">
    <property type="component" value="Unassembled WGS sequence"/>
</dbReference>
<dbReference type="EMBL" id="BGPR01024110">
    <property type="protein sequence ID" value="GBN91870.1"/>
    <property type="molecule type" value="Genomic_DNA"/>
</dbReference>
<accession>A0A4Y2SW94</accession>
<evidence type="ECO:0000313" key="2">
    <source>
        <dbReference type="Proteomes" id="UP000499080"/>
    </source>
</evidence>
<proteinExistence type="predicted"/>
<keyword evidence="2" id="KW-1185">Reference proteome</keyword>
<dbReference type="AlphaFoldDB" id="A0A4Y2SW94"/>
<gene>
    <name evidence="1" type="ORF">AVEN_202455_1</name>
</gene>
<organism evidence="1 2">
    <name type="scientific">Araneus ventricosus</name>
    <name type="common">Orbweaver spider</name>
    <name type="synonym">Epeira ventricosa</name>
    <dbReference type="NCBI Taxonomy" id="182803"/>
    <lineage>
        <taxon>Eukaryota</taxon>
        <taxon>Metazoa</taxon>
        <taxon>Ecdysozoa</taxon>
        <taxon>Arthropoda</taxon>
        <taxon>Chelicerata</taxon>
        <taxon>Arachnida</taxon>
        <taxon>Araneae</taxon>
        <taxon>Araneomorphae</taxon>
        <taxon>Entelegynae</taxon>
        <taxon>Araneoidea</taxon>
        <taxon>Araneidae</taxon>
        <taxon>Araneus</taxon>
    </lineage>
</organism>